<dbReference type="AlphaFoldDB" id="A0A392UPS1"/>
<dbReference type="EMBL" id="LXQA010861296">
    <property type="protein sequence ID" value="MCI74456.1"/>
    <property type="molecule type" value="Genomic_DNA"/>
</dbReference>
<feature type="non-terminal residue" evidence="1">
    <location>
        <position position="20"/>
    </location>
</feature>
<sequence length="20" mass="2277">MLVVTPNEIEGTLLRESEFV</sequence>
<comment type="caution">
    <text evidence="1">The sequence shown here is derived from an EMBL/GenBank/DDBJ whole genome shotgun (WGS) entry which is preliminary data.</text>
</comment>
<proteinExistence type="predicted"/>
<dbReference type="Proteomes" id="UP000265520">
    <property type="component" value="Unassembled WGS sequence"/>
</dbReference>
<evidence type="ECO:0000313" key="1">
    <source>
        <dbReference type="EMBL" id="MCI74456.1"/>
    </source>
</evidence>
<evidence type="ECO:0000313" key="2">
    <source>
        <dbReference type="Proteomes" id="UP000265520"/>
    </source>
</evidence>
<accession>A0A392UPS1</accession>
<name>A0A392UPS1_9FABA</name>
<organism evidence="1 2">
    <name type="scientific">Trifolium medium</name>
    <dbReference type="NCBI Taxonomy" id="97028"/>
    <lineage>
        <taxon>Eukaryota</taxon>
        <taxon>Viridiplantae</taxon>
        <taxon>Streptophyta</taxon>
        <taxon>Embryophyta</taxon>
        <taxon>Tracheophyta</taxon>
        <taxon>Spermatophyta</taxon>
        <taxon>Magnoliopsida</taxon>
        <taxon>eudicotyledons</taxon>
        <taxon>Gunneridae</taxon>
        <taxon>Pentapetalae</taxon>
        <taxon>rosids</taxon>
        <taxon>fabids</taxon>
        <taxon>Fabales</taxon>
        <taxon>Fabaceae</taxon>
        <taxon>Papilionoideae</taxon>
        <taxon>50 kb inversion clade</taxon>
        <taxon>NPAAA clade</taxon>
        <taxon>Hologalegina</taxon>
        <taxon>IRL clade</taxon>
        <taxon>Trifolieae</taxon>
        <taxon>Trifolium</taxon>
    </lineage>
</organism>
<protein>
    <submittedName>
        <fullName evidence="1">Uncharacterized protein</fullName>
    </submittedName>
</protein>
<keyword evidence="2" id="KW-1185">Reference proteome</keyword>
<reference evidence="1 2" key="1">
    <citation type="journal article" date="2018" name="Front. Plant Sci.">
        <title>Red Clover (Trifolium pratense) and Zigzag Clover (T. medium) - A Picture of Genomic Similarities and Differences.</title>
        <authorList>
            <person name="Dluhosova J."/>
            <person name="Istvanek J."/>
            <person name="Nedelnik J."/>
            <person name="Repkova J."/>
        </authorList>
    </citation>
    <scope>NUCLEOTIDE SEQUENCE [LARGE SCALE GENOMIC DNA]</scope>
    <source>
        <strain evidence="2">cv. 10/8</strain>
        <tissue evidence="1">Leaf</tissue>
    </source>
</reference>